<gene>
    <name evidence="1" type="ORF">ABT39_MTgene1851</name>
</gene>
<evidence type="ECO:0000313" key="1">
    <source>
        <dbReference type="EMBL" id="KUM46345.1"/>
    </source>
</evidence>
<keyword evidence="1" id="KW-0496">Mitochondrion</keyword>
<geneLocation type="mitochondrion" evidence="1"/>
<dbReference type="EMBL" id="LKAM01000012">
    <property type="protein sequence ID" value="KUM46345.1"/>
    <property type="molecule type" value="Genomic_DNA"/>
</dbReference>
<protein>
    <submittedName>
        <fullName evidence="1">Uncharacterized protein</fullName>
    </submittedName>
</protein>
<organism evidence="1">
    <name type="scientific">Picea glauca</name>
    <name type="common">White spruce</name>
    <name type="synonym">Pinus glauca</name>
    <dbReference type="NCBI Taxonomy" id="3330"/>
    <lineage>
        <taxon>Eukaryota</taxon>
        <taxon>Viridiplantae</taxon>
        <taxon>Streptophyta</taxon>
        <taxon>Embryophyta</taxon>
        <taxon>Tracheophyta</taxon>
        <taxon>Spermatophyta</taxon>
        <taxon>Pinopsida</taxon>
        <taxon>Pinidae</taxon>
        <taxon>Conifers I</taxon>
        <taxon>Pinales</taxon>
        <taxon>Pinaceae</taxon>
        <taxon>Picea</taxon>
    </lineage>
</organism>
<reference evidence="1" key="1">
    <citation type="journal article" date="2015" name="Genome Biol. Evol.">
        <title>Organellar Genomes of White Spruce (Picea glauca): Assembly and Annotation.</title>
        <authorList>
            <person name="Jackman S.D."/>
            <person name="Warren R.L."/>
            <person name="Gibb E.A."/>
            <person name="Vandervalk B.P."/>
            <person name="Mohamadi H."/>
            <person name="Chu J."/>
            <person name="Raymond A."/>
            <person name="Pleasance S."/>
            <person name="Coope R."/>
            <person name="Wildung M.R."/>
            <person name="Ritland C.E."/>
            <person name="Bousquet J."/>
            <person name="Jones S.J."/>
            <person name="Bohlmann J."/>
            <person name="Birol I."/>
        </authorList>
    </citation>
    <scope>NUCLEOTIDE SEQUENCE [LARGE SCALE GENOMIC DNA]</scope>
    <source>
        <tissue evidence="1">Flushing bud</tissue>
    </source>
</reference>
<sequence>MTQSTTDGIGLYKSHPINEYGMPAMPAGYLCPVHPCGPT</sequence>
<accession>A0A101LVZ8</accession>
<proteinExistence type="predicted"/>
<name>A0A101LVZ8_PICGL</name>
<comment type="caution">
    <text evidence="1">The sequence shown here is derived from an EMBL/GenBank/DDBJ whole genome shotgun (WGS) entry which is preliminary data.</text>
</comment>
<dbReference type="AlphaFoldDB" id="A0A101LVZ8"/>